<dbReference type="AlphaFoldDB" id="A0A160VM45"/>
<gene>
    <name evidence="1" type="ORF">MGWOODY_Mmi449</name>
</gene>
<accession>A0A160VM45</accession>
<reference evidence="1" key="1">
    <citation type="submission" date="2015-10" db="EMBL/GenBank/DDBJ databases">
        <authorList>
            <person name="Gilbert D.G."/>
        </authorList>
    </citation>
    <scope>NUCLEOTIDE SEQUENCE</scope>
</reference>
<evidence type="ECO:0000313" key="1">
    <source>
        <dbReference type="EMBL" id="CUV10734.1"/>
    </source>
</evidence>
<protein>
    <submittedName>
        <fullName evidence="1">Uncharacterized protein</fullName>
    </submittedName>
</protein>
<name>A0A160VM45_9ZZZZ</name>
<organism evidence="1">
    <name type="scientific">hydrothermal vent metagenome</name>
    <dbReference type="NCBI Taxonomy" id="652676"/>
    <lineage>
        <taxon>unclassified sequences</taxon>
        <taxon>metagenomes</taxon>
        <taxon>ecological metagenomes</taxon>
    </lineage>
</organism>
<dbReference type="EMBL" id="FAXC01000475">
    <property type="protein sequence ID" value="CUV10734.1"/>
    <property type="molecule type" value="Genomic_DNA"/>
</dbReference>
<sequence length="53" mass="6180">MAHIAHTRTRPITNSLGVSLLFIKFYNYSLKKAGEYTFLPFRGAMDILFLMQR</sequence>
<proteinExistence type="predicted"/>